<dbReference type="OrthoDB" id="3335918at2759"/>
<dbReference type="EMBL" id="LGUA01000357">
    <property type="protein sequence ID" value="OAX82099.1"/>
    <property type="molecule type" value="Genomic_DNA"/>
</dbReference>
<dbReference type="Proteomes" id="UP000091918">
    <property type="component" value="Unassembled WGS sequence"/>
</dbReference>
<dbReference type="Gene3D" id="3.30.70.2970">
    <property type="entry name" value="Protein of unknown function (DUF541), domain 2"/>
    <property type="match status" value="1"/>
</dbReference>
<dbReference type="Gene3D" id="3.30.110.170">
    <property type="entry name" value="Protein of unknown function (DUF541), domain 1"/>
    <property type="match status" value="1"/>
</dbReference>
<dbReference type="PANTHER" id="PTHR34387">
    <property type="entry name" value="SLR1258 PROTEIN"/>
    <property type="match status" value="1"/>
</dbReference>
<dbReference type="InterPro" id="IPR007497">
    <property type="entry name" value="SIMPL/DUF541"/>
</dbReference>
<evidence type="ECO:0000313" key="1">
    <source>
        <dbReference type="EMBL" id="OAX82099.1"/>
    </source>
</evidence>
<dbReference type="AlphaFoldDB" id="A0A1B7NZA3"/>
<dbReference type="Pfam" id="PF04402">
    <property type="entry name" value="SIMPL"/>
    <property type="match status" value="1"/>
</dbReference>
<evidence type="ECO:0000313" key="2">
    <source>
        <dbReference type="Proteomes" id="UP000091918"/>
    </source>
</evidence>
<protein>
    <recommendedName>
        <fullName evidence="3">DUF541 domain-containing protein</fullName>
    </recommendedName>
</protein>
<reference evidence="1 2" key="1">
    <citation type="submission" date="2015-07" db="EMBL/GenBank/DDBJ databases">
        <title>Emmonsia species relationships and genome sequence.</title>
        <authorList>
            <person name="Cuomo C.A."/>
            <person name="Schwartz I.S."/>
            <person name="Kenyon C."/>
            <person name="de Hoog G.S."/>
            <person name="Govender N.P."/>
            <person name="Botha A."/>
            <person name="Moreno L."/>
            <person name="de Vries M."/>
            <person name="Munoz J.F."/>
            <person name="Stielow J.B."/>
        </authorList>
    </citation>
    <scope>NUCLEOTIDE SEQUENCE [LARGE SCALE GENOMIC DNA]</scope>
    <source>
        <strain evidence="1 2">CBS 136260</strain>
    </source>
</reference>
<dbReference type="PANTHER" id="PTHR34387:SF1">
    <property type="entry name" value="PERIPLASMIC IMMUNOGENIC PROTEIN"/>
    <property type="match status" value="1"/>
</dbReference>
<organism evidence="1 2">
    <name type="scientific">Emergomyces africanus</name>
    <dbReference type="NCBI Taxonomy" id="1955775"/>
    <lineage>
        <taxon>Eukaryota</taxon>
        <taxon>Fungi</taxon>
        <taxon>Dikarya</taxon>
        <taxon>Ascomycota</taxon>
        <taxon>Pezizomycotina</taxon>
        <taxon>Eurotiomycetes</taxon>
        <taxon>Eurotiomycetidae</taxon>
        <taxon>Onygenales</taxon>
        <taxon>Ajellomycetaceae</taxon>
        <taxon>Emergomyces</taxon>
    </lineage>
</organism>
<dbReference type="GO" id="GO:0006974">
    <property type="term" value="P:DNA damage response"/>
    <property type="evidence" value="ECO:0007669"/>
    <property type="project" value="TreeGrafter"/>
</dbReference>
<name>A0A1B7NZA3_9EURO</name>
<keyword evidence="2" id="KW-1185">Reference proteome</keyword>
<proteinExistence type="predicted"/>
<comment type="caution">
    <text evidence="1">The sequence shown here is derived from an EMBL/GenBank/DDBJ whole genome shotgun (WGS) entry which is preliminary data.</text>
</comment>
<sequence>MPVLEINVSGECQLTRAAERAFISVRVSADSTDQEEAAHNATRAVNVLHAQFRELSPKTETGDIAPDAPITIYNIGSITTSSRIPTDRDDKPTGPRQYSAFASLSAVFRDFSKLAQLASQLFTMPFVEVRSIDWRLTDATTAELTKEARKKALLDAIEKATLFSQVVKRDVSVVEINDQDEYSSTSQPLHMPRYFMARAAEHPGPDETALELEPQEIVVTASIKAKFATAEYKRPNLLAHY</sequence>
<gene>
    <name evidence="1" type="ORF">ACJ72_03546</name>
</gene>
<accession>A0A1B7NZA3</accession>
<evidence type="ECO:0008006" key="3">
    <source>
        <dbReference type="Google" id="ProtNLM"/>
    </source>
</evidence>
<dbReference type="InterPro" id="IPR052022">
    <property type="entry name" value="26kDa_periplasmic_antigen"/>
</dbReference>